<dbReference type="Gene3D" id="3.80.10.10">
    <property type="entry name" value="Ribonuclease Inhibitor"/>
    <property type="match status" value="1"/>
</dbReference>
<dbReference type="InterPro" id="IPR032675">
    <property type="entry name" value="LRR_dom_sf"/>
</dbReference>
<keyword evidence="3" id="KW-1185">Reference proteome</keyword>
<dbReference type="Pfam" id="PF00106">
    <property type="entry name" value="adh_short"/>
    <property type="match status" value="1"/>
</dbReference>
<dbReference type="GO" id="GO:0016491">
    <property type="term" value="F:oxidoreductase activity"/>
    <property type="evidence" value="ECO:0007669"/>
    <property type="project" value="UniProtKB-KW"/>
</dbReference>
<dbReference type="AlphaFoldDB" id="A0A9W8MSY3"/>
<sequence>MKLGPIQFIRDQLTRVPPVVYDDLEGKHVVVVGANVGLGFEAAKHFARMDPAKLILACRSQEKGEAALRKLREETGSKVAELWLIDLADFASVKAFVARYEQEGGRLDLLVENAAIAPAPKPKVQMTTDGWEPAFQTNNLSTSLLGLLLLPRMLETAKQHNSLPRLAIVSSDVHYWSKFGSNRTLLDSENPLQTFGSEAYCTKSVIGTRYFDTKLLNVLFTRALADRLHNKSIIVDTVNPGYCYSELRRDFTGFMALFSRLLDPLLARTTEQGARQLVWAAVGAKGEEDSLRGAYVSLAAVSEPSDYVISKQGREDQNKLWDNMIGILGTVDLRVRDIVENDLAPLNVRTYYKESWWEGTGDIITMRQTMSPPYFKISICGRSSCVCFKFATFPFTLSHHPTKQPTLNEDSEKEEIRLTLANETMAIASVKDSEGGVLQASAQSGSSQVLANQDILSLIFNQFLVEPLIEKQQNEAERTKYREGKKHLLWAALVSRAFAGPALNSVWRRMETLLPLFKILPNFDLFSDIYTFKGPVSDEAIDRFNQYALRIQILDFCEELQRPAIASHTLLYLSRIDLPSPLLPALHSISIHASNPELTNALLFIRPTNIIVFSSFKLDAGDEAPFSLFLIALSQGSPDLQRLRLEGDIRLRVIRGLARLSQLQDIDLELKAGSHTENLMENLAAIPSLSRICITIREGVNVVEQSGKKLLWFPALNSLSITGDAPKIRDLVACCRLPRLAALNIAWTSMSRQAYIDKVLETTIHTLTSATSCLNTLCLAESSEMDKKWALSSEIFDLPVFSEVQKLSVFRMVPWIWDGQVQDLAESGSWKSLQVLDLPDFSANKFLTLRSLKFLAMHCPDLKILNMSVYVDTESLKSLKEEMPWLPVPVPGCCHGLEKLHLGRWNDEKLVGNAFSLGVITAHYIDRLFPVLTEFGHLGNDSDGWWHGIRETIDAFHEIRREERLSKY</sequence>
<reference evidence="2" key="1">
    <citation type="submission" date="2022-07" db="EMBL/GenBank/DDBJ databases">
        <title>Genome Sequence of Agrocybe chaxingu.</title>
        <authorList>
            <person name="Buettner E."/>
        </authorList>
    </citation>
    <scope>NUCLEOTIDE SEQUENCE</scope>
    <source>
        <strain evidence="2">MP-N11</strain>
    </source>
</reference>
<dbReference type="OrthoDB" id="542013at2759"/>
<accession>A0A9W8MSY3</accession>
<proteinExistence type="predicted"/>
<dbReference type="PRINTS" id="PR00081">
    <property type="entry name" value="GDHRDH"/>
</dbReference>
<protein>
    <submittedName>
        <fullName evidence="2">Uncharacterized protein</fullName>
    </submittedName>
</protein>
<organism evidence="2 3">
    <name type="scientific">Agrocybe chaxingu</name>
    <dbReference type="NCBI Taxonomy" id="84603"/>
    <lineage>
        <taxon>Eukaryota</taxon>
        <taxon>Fungi</taxon>
        <taxon>Dikarya</taxon>
        <taxon>Basidiomycota</taxon>
        <taxon>Agaricomycotina</taxon>
        <taxon>Agaricomycetes</taxon>
        <taxon>Agaricomycetidae</taxon>
        <taxon>Agaricales</taxon>
        <taxon>Agaricineae</taxon>
        <taxon>Strophariaceae</taxon>
        <taxon>Agrocybe</taxon>
    </lineage>
</organism>
<name>A0A9W8MSY3_9AGAR</name>
<dbReference type="InterPro" id="IPR036291">
    <property type="entry name" value="NAD(P)-bd_dom_sf"/>
</dbReference>
<dbReference type="Proteomes" id="UP001148786">
    <property type="component" value="Unassembled WGS sequence"/>
</dbReference>
<gene>
    <name evidence="2" type="ORF">NLJ89_g6172</name>
</gene>
<dbReference type="Gene3D" id="3.40.50.720">
    <property type="entry name" value="NAD(P)-binding Rossmann-like Domain"/>
    <property type="match status" value="1"/>
</dbReference>
<keyword evidence="1" id="KW-0560">Oxidoreductase</keyword>
<evidence type="ECO:0000256" key="1">
    <source>
        <dbReference type="ARBA" id="ARBA00023002"/>
    </source>
</evidence>
<dbReference type="EMBL" id="JANKHO010000637">
    <property type="protein sequence ID" value="KAJ3507672.1"/>
    <property type="molecule type" value="Genomic_DNA"/>
</dbReference>
<dbReference type="SUPFAM" id="SSF51735">
    <property type="entry name" value="NAD(P)-binding Rossmann-fold domains"/>
    <property type="match status" value="1"/>
</dbReference>
<dbReference type="PANTHER" id="PTHR43157">
    <property type="entry name" value="PHOSPHATIDYLINOSITOL-GLYCAN BIOSYNTHESIS CLASS F PROTEIN-RELATED"/>
    <property type="match status" value="1"/>
</dbReference>
<evidence type="ECO:0000313" key="3">
    <source>
        <dbReference type="Proteomes" id="UP001148786"/>
    </source>
</evidence>
<evidence type="ECO:0000313" key="2">
    <source>
        <dbReference type="EMBL" id="KAJ3507672.1"/>
    </source>
</evidence>
<dbReference type="SUPFAM" id="SSF52047">
    <property type="entry name" value="RNI-like"/>
    <property type="match status" value="1"/>
</dbReference>
<dbReference type="InterPro" id="IPR002347">
    <property type="entry name" value="SDR_fam"/>
</dbReference>
<dbReference type="PANTHER" id="PTHR43157:SF31">
    <property type="entry name" value="PHOSPHATIDYLINOSITOL-GLYCAN BIOSYNTHESIS CLASS F PROTEIN"/>
    <property type="match status" value="1"/>
</dbReference>
<comment type="caution">
    <text evidence="2">The sequence shown here is derived from an EMBL/GenBank/DDBJ whole genome shotgun (WGS) entry which is preliminary data.</text>
</comment>